<keyword evidence="4" id="KW-0808">Transferase</keyword>
<evidence type="ECO:0000259" key="10">
    <source>
        <dbReference type="PROSITE" id="PS50109"/>
    </source>
</evidence>
<keyword evidence="8" id="KW-0472">Membrane</keyword>
<keyword evidence="8" id="KW-0812">Transmembrane</keyword>
<dbReference type="Pfam" id="PF02518">
    <property type="entry name" value="HATPase_c"/>
    <property type="match status" value="1"/>
</dbReference>
<dbReference type="InterPro" id="IPR036890">
    <property type="entry name" value="HATPase_C_sf"/>
</dbReference>
<keyword evidence="8" id="KW-1133">Transmembrane helix</keyword>
<dbReference type="CDD" id="cd01007">
    <property type="entry name" value="PBP2_BvgS_HisK_like"/>
    <property type="match status" value="1"/>
</dbReference>
<reference evidence="12" key="1">
    <citation type="journal article" date="2019" name="Int. J. Syst. Evol. Microbiol.">
        <title>The Global Catalogue of Microorganisms (GCM) 10K type strain sequencing project: providing services to taxonomists for standard genome sequencing and annotation.</title>
        <authorList>
            <consortium name="The Broad Institute Genomics Platform"/>
            <consortium name="The Broad Institute Genome Sequencing Center for Infectious Disease"/>
            <person name="Wu L."/>
            <person name="Ma J."/>
        </authorList>
    </citation>
    <scope>NUCLEOTIDE SEQUENCE [LARGE SCALE GENOMIC DNA]</scope>
    <source>
        <strain evidence="12">CCUG 62114</strain>
    </source>
</reference>
<dbReference type="EC" id="2.7.13.3" evidence="2"/>
<comment type="caution">
    <text evidence="11">The sequence shown here is derived from an EMBL/GenBank/DDBJ whole genome shotgun (WGS) entry which is preliminary data.</text>
</comment>
<dbReference type="SUPFAM" id="SSF55874">
    <property type="entry name" value="ATPase domain of HSP90 chaperone/DNA topoisomerase II/histidine kinase"/>
    <property type="match status" value="1"/>
</dbReference>
<dbReference type="Proteomes" id="UP001596997">
    <property type="component" value="Unassembled WGS sequence"/>
</dbReference>
<feature type="domain" description="Histidine kinase" evidence="10">
    <location>
        <begin position="329"/>
        <end position="519"/>
    </location>
</feature>
<keyword evidence="5" id="KW-0547">Nucleotide-binding</keyword>
<dbReference type="InterPro" id="IPR001638">
    <property type="entry name" value="Solute-binding_3/MltF_N"/>
</dbReference>
<protein>
    <recommendedName>
        <fullName evidence="2">histidine kinase</fullName>
        <ecNumber evidence="2">2.7.13.3</ecNumber>
    </recommendedName>
</protein>
<dbReference type="SUPFAM" id="SSF53850">
    <property type="entry name" value="Periplasmic binding protein-like II"/>
    <property type="match status" value="1"/>
</dbReference>
<keyword evidence="9" id="KW-0732">Signal</keyword>
<organism evidence="11 12">
    <name type="scientific">Pseudofulvibacter geojedonensis</name>
    <dbReference type="NCBI Taxonomy" id="1123758"/>
    <lineage>
        <taxon>Bacteria</taxon>
        <taxon>Pseudomonadati</taxon>
        <taxon>Bacteroidota</taxon>
        <taxon>Flavobacteriia</taxon>
        <taxon>Flavobacteriales</taxon>
        <taxon>Flavobacteriaceae</taxon>
        <taxon>Pseudofulvibacter</taxon>
    </lineage>
</organism>
<gene>
    <name evidence="11" type="ORF">ACFQ1O_09050</name>
</gene>
<evidence type="ECO:0000256" key="2">
    <source>
        <dbReference type="ARBA" id="ARBA00012438"/>
    </source>
</evidence>
<sequence length="519" mass="59520">MFQKYFYALVFFAIVSQSSNAQTKIDFTEEEKDWIAKHPTIHFGYEPNWPPFEMYNDGEYEGIIADYVKIIEKETGIDMIPGPPLQWQESLDKFNKGQIKVLSALGESRNSNNDYAFTDVYIKDVLVIVTRKKNTSIKSIEDITTERVVVPKGYNRVSKLKSKCTSATIVESKDVMHALNMVSNNKADIFIGSLSVVTFYINEYGFKDLKIASSTSDGIIKLCFGVNKEWSVFRDIVQKVFDNLSENDKYAIRAKWVVLRYDRGIKKQELKQYIYISVIIFMIAISLFYLWNKTLRNQIKIRAKAEDNLKESLALINHKNAEKDVLLKEIHHRVKNNLQIVYSMLNMQSREIDNNSEALKIISEGKSRVMAMALIHKILYESDKLEKVFLDGYIKSLINNISQVYSSKKNIQVDVETNNIYLDLDKAIPLGLILNELLTNSYKHAFVNRDSGIINIKLEEQNGQIIFNYKDNGIGVETTTLETLNSLGMRLVKRLSHQLNSEAILDGSNGLKVSITFNL</sequence>
<keyword evidence="6 11" id="KW-0418">Kinase</keyword>
<comment type="catalytic activity">
    <reaction evidence="1">
        <text>ATP + protein L-histidine = ADP + protein N-phospho-L-histidine.</text>
        <dbReference type="EC" id="2.7.13.3"/>
    </reaction>
</comment>
<accession>A0ABW3I2R3</accession>
<evidence type="ECO:0000256" key="7">
    <source>
        <dbReference type="ARBA" id="ARBA00022840"/>
    </source>
</evidence>
<dbReference type="SMART" id="SM00062">
    <property type="entry name" value="PBPb"/>
    <property type="match status" value="1"/>
</dbReference>
<feature type="signal peptide" evidence="9">
    <location>
        <begin position="1"/>
        <end position="21"/>
    </location>
</feature>
<dbReference type="PANTHER" id="PTHR41523">
    <property type="entry name" value="TWO-COMPONENT SYSTEM SENSOR PROTEIN"/>
    <property type="match status" value="1"/>
</dbReference>
<keyword evidence="12" id="KW-1185">Reference proteome</keyword>
<keyword evidence="7" id="KW-0067">ATP-binding</keyword>
<dbReference type="Gene3D" id="3.30.450.20">
    <property type="entry name" value="PAS domain"/>
    <property type="match status" value="1"/>
</dbReference>
<evidence type="ECO:0000256" key="6">
    <source>
        <dbReference type="ARBA" id="ARBA00022777"/>
    </source>
</evidence>
<dbReference type="PANTHER" id="PTHR41523:SF8">
    <property type="entry name" value="ETHYLENE RESPONSE SENSOR PROTEIN"/>
    <property type="match status" value="1"/>
</dbReference>
<dbReference type="Pfam" id="PF07568">
    <property type="entry name" value="HisKA_2"/>
    <property type="match status" value="1"/>
</dbReference>
<dbReference type="Pfam" id="PF00497">
    <property type="entry name" value="SBP_bac_3"/>
    <property type="match status" value="1"/>
</dbReference>
<dbReference type="InterPro" id="IPR005467">
    <property type="entry name" value="His_kinase_dom"/>
</dbReference>
<evidence type="ECO:0000313" key="11">
    <source>
        <dbReference type="EMBL" id="MFD0964149.1"/>
    </source>
</evidence>
<proteinExistence type="predicted"/>
<evidence type="ECO:0000256" key="8">
    <source>
        <dbReference type="SAM" id="Phobius"/>
    </source>
</evidence>
<name>A0ABW3I2R3_9FLAO</name>
<evidence type="ECO:0000256" key="3">
    <source>
        <dbReference type="ARBA" id="ARBA00022553"/>
    </source>
</evidence>
<dbReference type="GO" id="GO:0016301">
    <property type="term" value="F:kinase activity"/>
    <property type="evidence" value="ECO:0007669"/>
    <property type="project" value="UniProtKB-KW"/>
</dbReference>
<dbReference type="EMBL" id="JBHTJM010000008">
    <property type="protein sequence ID" value="MFD0964149.1"/>
    <property type="molecule type" value="Genomic_DNA"/>
</dbReference>
<evidence type="ECO:0000256" key="1">
    <source>
        <dbReference type="ARBA" id="ARBA00000085"/>
    </source>
</evidence>
<evidence type="ECO:0000256" key="5">
    <source>
        <dbReference type="ARBA" id="ARBA00022741"/>
    </source>
</evidence>
<feature type="transmembrane region" description="Helical" evidence="8">
    <location>
        <begin position="273"/>
        <end position="292"/>
    </location>
</feature>
<evidence type="ECO:0000313" key="12">
    <source>
        <dbReference type="Proteomes" id="UP001596997"/>
    </source>
</evidence>
<dbReference type="RefSeq" id="WP_377715579.1">
    <property type="nucleotide sequence ID" value="NZ_JBHTJM010000008.1"/>
</dbReference>
<dbReference type="InterPro" id="IPR003594">
    <property type="entry name" value="HATPase_dom"/>
</dbReference>
<dbReference type="PROSITE" id="PS50109">
    <property type="entry name" value="HIS_KIN"/>
    <property type="match status" value="1"/>
</dbReference>
<dbReference type="Gene3D" id="3.40.190.10">
    <property type="entry name" value="Periplasmic binding protein-like II"/>
    <property type="match status" value="2"/>
</dbReference>
<evidence type="ECO:0000256" key="9">
    <source>
        <dbReference type="SAM" id="SignalP"/>
    </source>
</evidence>
<dbReference type="InterPro" id="IPR011495">
    <property type="entry name" value="Sig_transdc_His_kin_sub2_dim/P"/>
</dbReference>
<dbReference type="Gene3D" id="3.30.565.10">
    <property type="entry name" value="Histidine kinase-like ATPase, C-terminal domain"/>
    <property type="match status" value="1"/>
</dbReference>
<feature type="chain" id="PRO_5047383348" description="histidine kinase" evidence="9">
    <location>
        <begin position="22"/>
        <end position="519"/>
    </location>
</feature>
<evidence type="ECO:0000256" key="4">
    <source>
        <dbReference type="ARBA" id="ARBA00022679"/>
    </source>
</evidence>
<keyword evidence="3" id="KW-0597">Phosphoprotein</keyword>